<evidence type="ECO:0000256" key="12">
    <source>
        <dbReference type="ARBA" id="ARBA00023242"/>
    </source>
</evidence>
<keyword evidence="5" id="KW-0227">DNA damage</keyword>
<dbReference type="InterPro" id="IPR016181">
    <property type="entry name" value="Acyl_CoA_acyltransferase"/>
</dbReference>
<dbReference type="EMBL" id="LSSN01002067">
    <property type="protein sequence ID" value="OMJ17366.1"/>
    <property type="molecule type" value="Genomic_DNA"/>
</dbReference>
<evidence type="ECO:0000256" key="4">
    <source>
        <dbReference type="ARBA" id="ARBA00022679"/>
    </source>
</evidence>
<proteinExistence type="inferred from homology"/>
<dbReference type="InterPro" id="IPR040706">
    <property type="entry name" value="Zf-MYST"/>
</dbReference>
<keyword evidence="12" id="KW-0539">Nucleus</keyword>
<dbReference type="GO" id="GO:0003712">
    <property type="term" value="F:transcription coregulator activity"/>
    <property type="evidence" value="ECO:0007669"/>
    <property type="project" value="TreeGrafter"/>
</dbReference>
<evidence type="ECO:0000256" key="18">
    <source>
        <dbReference type="PIRSR" id="PIRSR602717-51"/>
    </source>
</evidence>
<keyword evidence="10" id="KW-0804">Transcription</keyword>
<keyword evidence="9" id="KW-0010">Activator</keyword>
<evidence type="ECO:0000256" key="5">
    <source>
        <dbReference type="ARBA" id="ARBA00022763"/>
    </source>
</evidence>
<evidence type="ECO:0000259" key="20">
    <source>
        <dbReference type="PROSITE" id="PS51726"/>
    </source>
</evidence>
<dbReference type="FunFam" id="3.40.630.30:FF:000002">
    <property type="entry name" value="Histone acetyltransferase"/>
    <property type="match status" value="1"/>
</dbReference>
<evidence type="ECO:0000313" key="22">
    <source>
        <dbReference type="Proteomes" id="UP000187283"/>
    </source>
</evidence>
<dbReference type="Pfam" id="PF11717">
    <property type="entry name" value="Tudor-knot"/>
    <property type="match status" value="1"/>
</dbReference>
<dbReference type="InterPro" id="IPR036388">
    <property type="entry name" value="WH-like_DNA-bd_sf"/>
</dbReference>
<dbReference type="FunFam" id="3.30.60.60:FF:000001">
    <property type="entry name" value="Histone acetyltransferase"/>
    <property type="match status" value="1"/>
</dbReference>
<keyword evidence="11" id="KW-0234">DNA repair</keyword>
<dbReference type="SUPFAM" id="SSF55729">
    <property type="entry name" value="Acyl-CoA N-acyltransferases (Nat)"/>
    <property type="match status" value="1"/>
</dbReference>
<evidence type="ECO:0000256" key="7">
    <source>
        <dbReference type="ARBA" id="ARBA00022990"/>
    </source>
</evidence>
<dbReference type="FunFam" id="1.10.10.10:FF:000022">
    <property type="entry name" value="Histone acetyltransferase"/>
    <property type="match status" value="1"/>
</dbReference>
<gene>
    <name evidence="21" type="ORF">AYI70_g6019</name>
</gene>
<evidence type="ECO:0000313" key="21">
    <source>
        <dbReference type="EMBL" id="OMJ17366.1"/>
    </source>
</evidence>
<comment type="similarity">
    <text evidence="2">Belongs to the MYST (SAS/MOZ) family.</text>
</comment>
<dbReference type="GO" id="GO:0003682">
    <property type="term" value="F:chromatin binding"/>
    <property type="evidence" value="ECO:0007669"/>
    <property type="project" value="TreeGrafter"/>
</dbReference>
<dbReference type="EC" id="2.3.1.48" evidence="3"/>
<comment type="catalytic activity">
    <reaction evidence="16">
        <text>L-lysyl-[protein] + acetyl-CoA = N(6)-acetyl-L-lysyl-[protein] + CoA + H(+)</text>
        <dbReference type="Rhea" id="RHEA:45948"/>
        <dbReference type="Rhea" id="RHEA-COMP:9752"/>
        <dbReference type="Rhea" id="RHEA-COMP:10731"/>
        <dbReference type="ChEBI" id="CHEBI:15378"/>
        <dbReference type="ChEBI" id="CHEBI:29969"/>
        <dbReference type="ChEBI" id="CHEBI:57287"/>
        <dbReference type="ChEBI" id="CHEBI:57288"/>
        <dbReference type="ChEBI" id="CHEBI:61930"/>
    </reaction>
    <physiologicalReaction direction="left-to-right" evidence="16">
        <dbReference type="Rhea" id="RHEA:45949"/>
    </physiologicalReaction>
</comment>
<dbReference type="Gene3D" id="3.30.60.60">
    <property type="entry name" value="N-acetyl transferase-like"/>
    <property type="match status" value="1"/>
</dbReference>
<evidence type="ECO:0000256" key="1">
    <source>
        <dbReference type="ARBA" id="ARBA00004123"/>
    </source>
</evidence>
<keyword evidence="8" id="KW-0805">Transcription regulation</keyword>
<dbReference type="GO" id="GO:0006357">
    <property type="term" value="P:regulation of transcription by RNA polymerase II"/>
    <property type="evidence" value="ECO:0007669"/>
    <property type="project" value="TreeGrafter"/>
</dbReference>
<comment type="subcellular location">
    <subcellularLocation>
        <location evidence="1">Nucleus</location>
    </subcellularLocation>
</comment>
<keyword evidence="22" id="KW-1185">Reference proteome</keyword>
<feature type="domain" description="MYST-type HAT" evidence="20">
    <location>
        <begin position="167"/>
        <end position="449"/>
    </location>
</feature>
<accession>A0A1R1XRY2</accession>
<keyword evidence="4 21" id="KW-0808">Transferase</keyword>
<reference evidence="21 22" key="1">
    <citation type="submission" date="2017-01" db="EMBL/GenBank/DDBJ databases">
        <authorList>
            <person name="Mah S.A."/>
            <person name="Swanson W.J."/>
            <person name="Moy G.W."/>
            <person name="Vacquier V.D."/>
        </authorList>
    </citation>
    <scope>NUCLEOTIDE SEQUENCE [LARGE SCALE GENOMIC DNA]</scope>
    <source>
        <strain evidence="21 22">GSMNP</strain>
    </source>
</reference>
<evidence type="ECO:0000256" key="13">
    <source>
        <dbReference type="ARBA" id="ARBA00045805"/>
    </source>
</evidence>
<evidence type="ECO:0000256" key="15">
    <source>
        <dbReference type="ARBA" id="ARBA00047752"/>
    </source>
</evidence>
<dbReference type="Gene3D" id="1.10.10.10">
    <property type="entry name" value="Winged helix-like DNA-binding domain superfamily/Winged helix DNA-binding domain"/>
    <property type="match status" value="1"/>
</dbReference>
<dbReference type="InterPro" id="IPR002717">
    <property type="entry name" value="HAT_MYST-type"/>
</dbReference>
<dbReference type="PROSITE" id="PS51726">
    <property type="entry name" value="MYST_HAT"/>
    <property type="match status" value="1"/>
</dbReference>
<dbReference type="STRING" id="133412.A0A1R1XRY2"/>
<dbReference type="InterPro" id="IPR050603">
    <property type="entry name" value="MYST_HAT"/>
</dbReference>
<evidence type="ECO:0000256" key="9">
    <source>
        <dbReference type="ARBA" id="ARBA00023159"/>
    </source>
</evidence>
<dbReference type="InterPro" id="IPR016197">
    <property type="entry name" value="Chromo-like_dom_sf"/>
</dbReference>
<evidence type="ECO:0000256" key="2">
    <source>
        <dbReference type="ARBA" id="ARBA00010107"/>
    </source>
</evidence>
<dbReference type="SUPFAM" id="SSF54160">
    <property type="entry name" value="Chromo domain-like"/>
    <property type="match status" value="1"/>
</dbReference>
<sequence length="460" mass="52029">MGSSTPTKGSSLKDQAPIHARLKSVAGILVGCKPYVHKDDEYRLAEVLAMKKLDEASFSLYVHYIGFNKRLDEWVDGSRVNLDKPVEFPRSLRLKVLQNADNLHIEGLNLASSEATDIGAASQRGSGEPGGSGGTDEYADLSVYTTKKSGSGDDAAQGEGAHVPEVARIKNIKTIQMGEYQIEPWYFSPYSETVVGVDLLYVCEFCLSYYASRKQMERHRLHKCTLFHPPGNEIYRHDNISFFEIDGRKQKTYCRNLCLLSKCFLDHKTLYYDVDPFLFYVMTINDDYGCHIAGYFSKEKESTENYNLACILTLPQHQRFGYGRLLIQFSYELTKIENKIGSPEKPLSDLGLLSYRTYWAEVLMDLLLSPSIANNGSSYVGSSLSIDEISKLTAFTHQDILHALYSIDAIRYYHGSHAVIFNDNAIANYKKSLTKKKRRIEPSAINWTPPKFSSLELRFI</sequence>
<name>A0A1R1XRY2_9FUNG</name>
<dbReference type="InterPro" id="IPR025995">
    <property type="entry name" value="Tudor-knot"/>
</dbReference>
<evidence type="ECO:0000256" key="3">
    <source>
        <dbReference type="ARBA" id="ARBA00013184"/>
    </source>
</evidence>
<dbReference type="GO" id="GO:0006281">
    <property type="term" value="P:DNA repair"/>
    <property type="evidence" value="ECO:0007669"/>
    <property type="project" value="UniProtKB-KW"/>
</dbReference>
<dbReference type="GO" id="GO:0106226">
    <property type="term" value="F:peptide 2-hydroxyisobutyryltransferase activity"/>
    <property type="evidence" value="ECO:0007669"/>
    <property type="project" value="RHEA"/>
</dbReference>
<feature type="region of interest" description="Disordered" evidence="19">
    <location>
        <begin position="119"/>
        <end position="138"/>
    </location>
</feature>
<dbReference type="PANTHER" id="PTHR10615:SF218">
    <property type="entry name" value="HISTONE ACETYLTRANSFERASE ESA1"/>
    <property type="match status" value="1"/>
</dbReference>
<dbReference type="Pfam" id="PF17772">
    <property type="entry name" value="zf-MYST"/>
    <property type="match status" value="1"/>
</dbReference>
<dbReference type="AlphaFoldDB" id="A0A1R1XRY2"/>
<dbReference type="Gene3D" id="2.30.30.140">
    <property type="match status" value="1"/>
</dbReference>
<comment type="function">
    <text evidence="13">Catalytic component of the NuA4 histone acetyltransferase (HAT) complex which is involved in epigenetic transcriptional activation of selected genes principally by acetylation of nucleosomal histones H4, H3, H2B, H2A and H2A variant H2A.Z. Acetylates histone H4 to form H4K5ac, H4K8ac, H4K12ac and H4K16ac, histone H3 to form H3K14ac, and histone H2A to form H2AK4ac and H2AK7ac. The NuA4 complex is involved in the DNA damage response and is required for chromosome segregation. The NuA4 complex plays a direct role in repair of DNA double-strand breaks (DSBs) through homologous recombination. Recruitment to promoters depends on H3K4me. Also acetylates non-histone proteins. In addition to protein acetyltransferase, can use different acyl-CoA substrates, such as 2-hydroxyisobutanoyl-CoA (2-hydroxyisobutyryl-CoA) or (2E)-butenoyl-CoA (crotonyl-CoA), and is able to mediate protein 2-hydroxyisobutyrylation and crotonylation, respectively.</text>
</comment>
<dbReference type="Gene3D" id="3.40.630.30">
    <property type="match status" value="1"/>
</dbReference>
<dbReference type="Pfam" id="PF01853">
    <property type="entry name" value="MOZ_SAS"/>
    <property type="match status" value="1"/>
</dbReference>
<evidence type="ECO:0000256" key="6">
    <source>
        <dbReference type="ARBA" id="ARBA00022853"/>
    </source>
</evidence>
<evidence type="ECO:0000256" key="11">
    <source>
        <dbReference type="ARBA" id="ARBA00023204"/>
    </source>
</evidence>
<dbReference type="GO" id="GO:0140064">
    <property type="term" value="F:peptide crotonyltransferase activity"/>
    <property type="evidence" value="ECO:0007669"/>
    <property type="project" value="RHEA"/>
</dbReference>
<comment type="catalytic activity">
    <reaction evidence="14">
        <text>2-hydroxyisobutanoyl-CoA + L-lysyl-[protein] = N(6)-(2-hydroxyisobutanoyl)-L-lysyl-[protein] + CoA + H(+)</text>
        <dbReference type="Rhea" id="RHEA:24180"/>
        <dbReference type="Rhea" id="RHEA-COMP:9752"/>
        <dbReference type="Rhea" id="RHEA-COMP:15921"/>
        <dbReference type="ChEBI" id="CHEBI:15378"/>
        <dbReference type="ChEBI" id="CHEBI:29969"/>
        <dbReference type="ChEBI" id="CHEBI:57287"/>
        <dbReference type="ChEBI" id="CHEBI:131780"/>
        <dbReference type="ChEBI" id="CHEBI:144968"/>
    </reaction>
    <physiologicalReaction direction="left-to-right" evidence="14">
        <dbReference type="Rhea" id="RHEA:24181"/>
    </physiologicalReaction>
</comment>
<dbReference type="OrthoDB" id="787137at2759"/>
<dbReference type="GO" id="GO:0005634">
    <property type="term" value="C:nucleus"/>
    <property type="evidence" value="ECO:0007669"/>
    <property type="project" value="UniProtKB-SubCell"/>
</dbReference>
<evidence type="ECO:0000256" key="16">
    <source>
        <dbReference type="ARBA" id="ARBA00047787"/>
    </source>
</evidence>
<comment type="caution">
    <text evidence="21">The sequence shown here is derived from an EMBL/GenBank/DDBJ whole genome shotgun (WGS) entry which is preliminary data.</text>
</comment>
<comment type="catalytic activity">
    <reaction evidence="15">
        <text>(2E)-butenoyl-CoA + L-lysyl-[protein] = N(6)-(2E)-butenoyl-L-lysyl-[protein] + CoA + H(+)</text>
        <dbReference type="Rhea" id="RHEA:53908"/>
        <dbReference type="Rhea" id="RHEA-COMP:9752"/>
        <dbReference type="Rhea" id="RHEA-COMP:13707"/>
        <dbReference type="ChEBI" id="CHEBI:15378"/>
        <dbReference type="ChEBI" id="CHEBI:29969"/>
        <dbReference type="ChEBI" id="CHEBI:57287"/>
        <dbReference type="ChEBI" id="CHEBI:57332"/>
        <dbReference type="ChEBI" id="CHEBI:137954"/>
    </reaction>
    <physiologicalReaction direction="left-to-right" evidence="15">
        <dbReference type="Rhea" id="RHEA:53909"/>
    </physiologicalReaction>
</comment>
<dbReference type="GO" id="GO:0000785">
    <property type="term" value="C:chromatin"/>
    <property type="evidence" value="ECO:0007669"/>
    <property type="project" value="TreeGrafter"/>
</dbReference>
<dbReference type="Proteomes" id="UP000187283">
    <property type="component" value="Unassembled WGS sequence"/>
</dbReference>
<dbReference type="PANTHER" id="PTHR10615">
    <property type="entry name" value="HISTONE ACETYLTRANSFERASE"/>
    <property type="match status" value="1"/>
</dbReference>
<comment type="catalytic activity">
    <reaction evidence="17">
        <text>L-lysyl-[histone] + acetyl-CoA = N(6)-acetyl-L-lysyl-[histone] + CoA + H(+)</text>
        <dbReference type="Rhea" id="RHEA:21992"/>
        <dbReference type="Rhea" id="RHEA-COMP:9845"/>
        <dbReference type="Rhea" id="RHEA-COMP:11338"/>
        <dbReference type="ChEBI" id="CHEBI:15378"/>
        <dbReference type="ChEBI" id="CHEBI:29969"/>
        <dbReference type="ChEBI" id="CHEBI:57287"/>
        <dbReference type="ChEBI" id="CHEBI:57288"/>
        <dbReference type="ChEBI" id="CHEBI:61930"/>
        <dbReference type="EC" id="2.3.1.48"/>
    </reaction>
    <physiologicalReaction direction="left-to-right" evidence="17">
        <dbReference type="Rhea" id="RHEA:21993"/>
    </physiologicalReaction>
</comment>
<evidence type="ECO:0000256" key="8">
    <source>
        <dbReference type="ARBA" id="ARBA00023015"/>
    </source>
</evidence>
<feature type="active site" description="Proton donor/acceptor" evidence="18">
    <location>
        <position position="344"/>
    </location>
</feature>
<evidence type="ECO:0000256" key="19">
    <source>
        <dbReference type="SAM" id="MobiDB-lite"/>
    </source>
</evidence>
<dbReference type="GO" id="GO:0004402">
    <property type="term" value="F:histone acetyltransferase activity"/>
    <property type="evidence" value="ECO:0007669"/>
    <property type="project" value="InterPro"/>
</dbReference>
<keyword evidence="6" id="KW-0156">Chromatin regulator</keyword>
<protein>
    <recommendedName>
        <fullName evidence="3">histone acetyltransferase</fullName>
        <ecNumber evidence="3">2.3.1.48</ecNumber>
    </recommendedName>
</protein>
<evidence type="ECO:0000256" key="14">
    <source>
        <dbReference type="ARBA" id="ARBA00047557"/>
    </source>
</evidence>
<evidence type="ECO:0000256" key="17">
    <source>
        <dbReference type="ARBA" id="ARBA00048940"/>
    </source>
</evidence>
<evidence type="ECO:0000256" key="10">
    <source>
        <dbReference type="ARBA" id="ARBA00023163"/>
    </source>
</evidence>
<organism evidence="21 22">
    <name type="scientific">Smittium culicis</name>
    <dbReference type="NCBI Taxonomy" id="133412"/>
    <lineage>
        <taxon>Eukaryota</taxon>
        <taxon>Fungi</taxon>
        <taxon>Fungi incertae sedis</taxon>
        <taxon>Zoopagomycota</taxon>
        <taxon>Kickxellomycotina</taxon>
        <taxon>Harpellomycetes</taxon>
        <taxon>Harpellales</taxon>
        <taxon>Legeriomycetaceae</taxon>
        <taxon>Smittium</taxon>
    </lineage>
</organism>
<keyword evidence="7" id="KW-0007">Acetylation</keyword>